<organism evidence="3 4">
    <name type="scientific">Tuber melanosporum (strain Mel28)</name>
    <name type="common">Perigord black truffle</name>
    <dbReference type="NCBI Taxonomy" id="656061"/>
    <lineage>
        <taxon>Eukaryota</taxon>
        <taxon>Fungi</taxon>
        <taxon>Dikarya</taxon>
        <taxon>Ascomycota</taxon>
        <taxon>Pezizomycotina</taxon>
        <taxon>Pezizomycetes</taxon>
        <taxon>Pezizales</taxon>
        <taxon>Tuberaceae</taxon>
        <taxon>Tuber</taxon>
    </lineage>
</organism>
<dbReference type="RefSeq" id="XP_002841431.1">
    <property type="nucleotide sequence ID" value="XM_002841385.1"/>
</dbReference>
<dbReference type="PROSITE" id="PS00028">
    <property type="entry name" value="ZINC_FINGER_C2H2_1"/>
    <property type="match status" value="1"/>
</dbReference>
<dbReference type="EMBL" id="FN430352">
    <property type="protein sequence ID" value="CAZ85622.1"/>
    <property type="molecule type" value="Genomic_DNA"/>
</dbReference>
<reference evidence="3 4" key="1">
    <citation type="journal article" date="2010" name="Nature">
        <title>Perigord black truffle genome uncovers evolutionary origins and mechanisms of symbiosis.</title>
        <authorList>
            <person name="Martin F."/>
            <person name="Kohler A."/>
            <person name="Murat C."/>
            <person name="Balestrini R."/>
            <person name="Coutinho P.M."/>
            <person name="Jaillon O."/>
            <person name="Montanini B."/>
            <person name="Morin E."/>
            <person name="Noel B."/>
            <person name="Percudani R."/>
            <person name="Porcel B."/>
            <person name="Rubini A."/>
            <person name="Amicucci A."/>
            <person name="Amselem J."/>
            <person name="Anthouard V."/>
            <person name="Arcioni S."/>
            <person name="Artiguenave F."/>
            <person name="Aury J.M."/>
            <person name="Ballario P."/>
            <person name="Bolchi A."/>
            <person name="Brenna A."/>
            <person name="Brun A."/>
            <person name="Buee M."/>
            <person name="Cantarel B."/>
            <person name="Chevalier G."/>
            <person name="Couloux A."/>
            <person name="Da Silva C."/>
            <person name="Denoeud F."/>
            <person name="Duplessis S."/>
            <person name="Ghignone S."/>
            <person name="Hilselberger B."/>
            <person name="Iotti M."/>
            <person name="Marcais B."/>
            <person name="Mello A."/>
            <person name="Miranda M."/>
            <person name="Pacioni G."/>
            <person name="Quesneville H."/>
            <person name="Riccioni C."/>
            <person name="Ruotolo R."/>
            <person name="Splivallo R."/>
            <person name="Stocchi V."/>
            <person name="Tisserant E."/>
            <person name="Viscomi A.R."/>
            <person name="Zambonelli A."/>
            <person name="Zampieri E."/>
            <person name="Henrissat B."/>
            <person name="Lebrun M.H."/>
            <person name="Paolocci F."/>
            <person name="Bonfante P."/>
            <person name="Ottonello S."/>
            <person name="Wincker P."/>
        </authorList>
    </citation>
    <scope>NUCLEOTIDE SEQUENCE [LARGE SCALE GENOMIC DNA]</scope>
    <source>
        <strain evidence="3 4">Mel28</strain>
    </source>
</reference>
<sequence>MFHRMMAKDRGTSPIWSAPPFHPSAPRCLNYPIFRQHFSHQSWAKGRGIGAKKIKYIATTRNMQGKSGMGRERKKSRRARVAEWRNFLKRPSSPPPPEASPLFLYIALTRVQRCSYYGPSIPSSSIFIFISPLDAQNLATLLREQPRDRFTMTPPSLGTDGTAPTNGILNRAVNCGNYPARTNGNTVTVTGYSTGTCQPGSCNKLQCYRNGCGGSFTDSRSWREHKKTCIPVGSYGYRCVFPDCPDRFMTSSLYDMISHQLVHQMFACCARGCAWAFSTQEGAINHVIKEHRMTKPPTDMIKHSWTVRKHQGEFQRQSSLCFDITDIVLDWEAGVSSPPEGIRPAPKLATYPLPGSRHLESGANGEDTEGAQSLSSAVFAHIMHQLGAIGDLLDNRALAPTATERRQVSQALDIIQQNLRSKSFARPSASWNGGPPFPGRVSNMYGLHRPETVLQEEPATVGATTTLEIREGSRRQKKKTATTQIPTAISPVQEEGDGGDLSGTDLDSDEEPDALTLGADGEPLQHTHLSGEEQSKYFQQMQQCCVRAAHEFYLRHRAHLDNIKDKKSRQLCLTAKSNPISKPDDLSLPHWTHLLRRISDARGLQKSMVSRIESFNGDISPVDEVRHAFAKGKVKSDRDLLALVQLTRNFCWQLKDWDRCTDLDTLYTLLEKTVREAKRRNLERCSKPTRNGTFNNSRRERPKIRSPQRQSATWPLMAETNGAE</sequence>
<dbReference type="InterPro" id="IPR013087">
    <property type="entry name" value="Znf_C2H2_type"/>
</dbReference>
<gene>
    <name evidence="3" type="ORF">GSTUM_00010562001</name>
</gene>
<name>D5GM79_TUBMM</name>
<feature type="region of interest" description="Disordered" evidence="1">
    <location>
        <begin position="681"/>
        <end position="724"/>
    </location>
</feature>
<keyword evidence="4" id="KW-1185">Reference proteome</keyword>
<dbReference type="InParanoid" id="D5GM79"/>
<dbReference type="KEGG" id="tml:GSTUM_00010562001"/>
<dbReference type="Proteomes" id="UP000006911">
    <property type="component" value="Unassembled WGS sequence"/>
</dbReference>
<feature type="domain" description="C2H2-type" evidence="2">
    <location>
        <begin position="268"/>
        <end position="291"/>
    </location>
</feature>
<feature type="region of interest" description="Disordered" evidence="1">
    <location>
        <begin position="469"/>
        <end position="526"/>
    </location>
</feature>
<protein>
    <submittedName>
        <fullName evidence="3">(Perigord truffle) hypothetical protein</fullName>
    </submittedName>
</protein>
<proteinExistence type="predicted"/>
<evidence type="ECO:0000313" key="4">
    <source>
        <dbReference type="Proteomes" id="UP000006911"/>
    </source>
</evidence>
<dbReference type="AlphaFoldDB" id="D5GM79"/>
<dbReference type="HOGENOM" id="CLU_382263_0_0_1"/>
<dbReference type="GeneID" id="9187406"/>
<accession>D5GM79</accession>
<evidence type="ECO:0000259" key="2">
    <source>
        <dbReference type="PROSITE" id="PS00028"/>
    </source>
</evidence>
<dbReference type="eggNOG" id="ENOG502ST7Y">
    <property type="taxonomic scope" value="Eukaryota"/>
</dbReference>
<evidence type="ECO:0000256" key="1">
    <source>
        <dbReference type="SAM" id="MobiDB-lite"/>
    </source>
</evidence>
<evidence type="ECO:0000313" key="3">
    <source>
        <dbReference type="EMBL" id="CAZ85622.1"/>
    </source>
</evidence>
<dbReference type="SMART" id="SM00355">
    <property type="entry name" value="ZnF_C2H2"/>
    <property type="match status" value="3"/>
</dbReference>